<comment type="caution">
    <text evidence="3">The sequence shown here is derived from an EMBL/GenBank/DDBJ whole genome shotgun (WGS) entry which is preliminary data.</text>
</comment>
<evidence type="ECO:0000256" key="1">
    <source>
        <dbReference type="SAM" id="Coils"/>
    </source>
</evidence>
<keyword evidence="2" id="KW-1133">Transmembrane helix</keyword>
<proteinExistence type="predicted"/>
<dbReference type="EMBL" id="JAPKMY010000001">
    <property type="protein sequence ID" value="MCX5466507.1"/>
    <property type="molecule type" value="Genomic_DNA"/>
</dbReference>
<protein>
    <submittedName>
        <fullName evidence="3">DUF2730 family protein</fullName>
    </submittedName>
</protein>
<feature type="transmembrane region" description="Helical" evidence="2">
    <location>
        <begin position="12"/>
        <end position="29"/>
    </location>
</feature>
<reference evidence="3" key="1">
    <citation type="submission" date="2022-11" db="EMBL/GenBank/DDBJ databases">
        <title>Biodiversity and phylogenetic relationships of bacteria.</title>
        <authorList>
            <person name="Machado R.A.R."/>
            <person name="Bhat A."/>
            <person name="Loulou A."/>
            <person name="Kallel S."/>
        </authorList>
    </citation>
    <scope>NUCLEOTIDE SEQUENCE</scope>
    <source>
        <strain evidence="3">A-IN1</strain>
    </source>
</reference>
<dbReference type="RefSeq" id="WP_121775568.1">
    <property type="nucleotide sequence ID" value="NZ_JAPKMY010000001.1"/>
</dbReference>
<keyword evidence="2" id="KW-0812">Transmembrane</keyword>
<dbReference type="Gene3D" id="1.20.5.340">
    <property type="match status" value="1"/>
</dbReference>
<organism evidence="3 4">
    <name type="scientific">Acinetobacter nematophilus</name>
    <dbReference type="NCBI Taxonomy" id="2994642"/>
    <lineage>
        <taxon>Bacteria</taxon>
        <taxon>Pseudomonadati</taxon>
        <taxon>Pseudomonadota</taxon>
        <taxon>Gammaproteobacteria</taxon>
        <taxon>Moraxellales</taxon>
        <taxon>Moraxellaceae</taxon>
        <taxon>Acinetobacter</taxon>
    </lineage>
</organism>
<keyword evidence="2" id="KW-0472">Membrane</keyword>
<accession>A0A9X3IFD3</accession>
<evidence type="ECO:0000256" key="2">
    <source>
        <dbReference type="SAM" id="Phobius"/>
    </source>
</evidence>
<feature type="coiled-coil region" evidence="1">
    <location>
        <begin position="60"/>
        <end position="87"/>
    </location>
</feature>
<dbReference type="InterPro" id="IPR020269">
    <property type="entry name" value="Phage_Mu_Releasin"/>
</dbReference>
<evidence type="ECO:0000313" key="3">
    <source>
        <dbReference type="EMBL" id="MCX5466507.1"/>
    </source>
</evidence>
<dbReference type="Proteomes" id="UP001146019">
    <property type="component" value="Unassembled WGS sequence"/>
</dbReference>
<name>A0A9X3IFD3_9GAMM</name>
<dbReference type="Pfam" id="PF10805">
    <property type="entry name" value="DUF2730"/>
    <property type="match status" value="1"/>
</dbReference>
<gene>
    <name evidence="3" type="ORF">OSH00_02005</name>
</gene>
<dbReference type="AlphaFoldDB" id="A0A9X3IFD3"/>
<sequence>MFETLKFSFQEAHWVVITILGLYTWFIKAQSASNQEMLDLRLRVTELESTVKDMPSKIEIARLEGQVETIKTQLNSANQNIAQVQRGVSRIEQWLIDNKK</sequence>
<keyword evidence="4" id="KW-1185">Reference proteome</keyword>
<evidence type="ECO:0000313" key="4">
    <source>
        <dbReference type="Proteomes" id="UP001146019"/>
    </source>
</evidence>
<keyword evidence="1" id="KW-0175">Coiled coil</keyword>